<dbReference type="EMBL" id="JAUSTO010000025">
    <property type="protein sequence ID" value="MDQ0153591.1"/>
    <property type="molecule type" value="Genomic_DNA"/>
</dbReference>
<reference evidence="2" key="1">
    <citation type="submission" date="2023-07" db="EMBL/GenBank/DDBJ databases">
        <title>Genomic Encyclopedia of Type Strains, Phase IV (KMG-IV): sequencing the most valuable type-strain genomes for metagenomic binning, comparative biology and taxonomic classification.</title>
        <authorList>
            <person name="Goeker M."/>
        </authorList>
    </citation>
    <scope>NUCLEOTIDE SEQUENCE</scope>
    <source>
        <strain evidence="2">DSM 19659</strain>
    </source>
</reference>
<dbReference type="Pfam" id="PF25310">
    <property type="entry name" value="VG15"/>
    <property type="match status" value="1"/>
</dbReference>
<evidence type="ECO:0000313" key="3">
    <source>
        <dbReference type="Proteomes" id="UP001241537"/>
    </source>
</evidence>
<sequence>MTWEELREIIASKYEADRLISKLMDKAEKGDITYREANQYAIKAGEILADAMRENGALPDGITGEEASELLTAALGNNYQKASQMAQAAQENVNRAAGIGLKSAVPKVRQDRIDGMATEIVNRGYSSIQKSFDDQVVNFTQSAVDDTVAVNAYFQAESGLSPKIRRQAEPKACKWCRVRAGTFHYEEVRKTGSEVYRRHQNCRCTVEFIAGEKRQNVWNKKIQYQSEPRTPKTEKSMQDTDKVKDVTSEWLKRDTSYGSVELYEEIDRKKQAQEIETAYWLRDMFGGDVKLLPEENIGKPNPDYVWNGKIWELKRVSTPRSIDNQIHKAIKQLRSDDYKEGGVVIDISRITISSEKALEIIAEKGWSRSKQDTTIIVKEKEQLVKVLEIKKRGSAP</sequence>
<feature type="domain" description="tRNA nuclease CdiA C-terminal" evidence="1">
    <location>
        <begin position="301"/>
        <end position="379"/>
    </location>
</feature>
<accession>A0AAE3VC65</accession>
<gene>
    <name evidence="2" type="ORF">J2S20_002312</name>
</gene>
<dbReference type="AlphaFoldDB" id="A0AAE3VC65"/>
<dbReference type="Pfam" id="PF18451">
    <property type="entry name" value="CdiA_C"/>
    <property type="match status" value="1"/>
</dbReference>
<keyword evidence="3" id="KW-1185">Reference proteome</keyword>
<dbReference type="InterPro" id="IPR040559">
    <property type="entry name" value="CdiA_C"/>
</dbReference>
<evidence type="ECO:0000259" key="1">
    <source>
        <dbReference type="Pfam" id="PF18451"/>
    </source>
</evidence>
<proteinExistence type="predicted"/>
<dbReference type="Proteomes" id="UP001241537">
    <property type="component" value="Unassembled WGS sequence"/>
</dbReference>
<protein>
    <recommendedName>
        <fullName evidence="1">tRNA nuclease CdiA C-terminal domain-containing protein</fullName>
    </recommendedName>
</protein>
<evidence type="ECO:0000313" key="2">
    <source>
        <dbReference type="EMBL" id="MDQ0153591.1"/>
    </source>
</evidence>
<comment type="caution">
    <text evidence="2">The sequence shown here is derived from an EMBL/GenBank/DDBJ whole genome shotgun (WGS) entry which is preliminary data.</text>
</comment>
<name>A0AAE3VC65_9FIRM</name>
<dbReference type="Gene3D" id="3.40.1350.120">
    <property type="match status" value="1"/>
</dbReference>
<dbReference type="InterPro" id="IPR057369">
    <property type="entry name" value="VG15"/>
</dbReference>
<organism evidence="2 3">
    <name type="scientific">Moryella indoligenes</name>
    <dbReference type="NCBI Taxonomy" id="371674"/>
    <lineage>
        <taxon>Bacteria</taxon>
        <taxon>Bacillati</taxon>
        <taxon>Bacillota</taxon>
        <taxon>Clostridia</taxon>
        <taxon>Lachnospirales</taxon>
        <taxon>Lachnospiraceae</taxon>
        <taxon>Moryella</taxon>
    </lineage>
</organism>
<dbReference type="RefSeq" id="WP_307255474.1">
    <property type="nucleotide sequence ID" value="NZ_JAUSTO010000025.1"/>
</dbReference>